<keyword evidence="15" id="KW-1185">Reference proteome</keyword>
<dbReference type="GO" id="GO:0034626">
    <property type="term" value="P:fatty acid elongation, polyunsaturated fatty acid"/>
    <property type="evidence" value="ECO:0007669"/>
    <property type="project" value="TreeGrafter"/>
</dbReference>
<evidence type="ECO:0000256" key="8">
    <source>
        <dbReference type="ARBA" id="ARBA00023098"/>
    </source>
</evidence>
<dbReference type="GeneID" id="37045182"/>
<evidence type="ECO:0000313" key="15">
    <source>
        <dbReference type="Proteomes" id="UP000245768"/>
    </source>
</evidence>
<evidence type="ECO:0000256" key="3">
    <source>
        <dbReference type="ARBA" id="ARBA00022516"/>
    </source>
</evidence>
<evidence type="ECO:0000256" key="2">
    <source>
        <dbReference type="ARBA" id="ARBA00007263"/>
    </source>
</evidence>
<accession>A0A316YQA9</accession>
<comment type="catalytic activity">
    <reaction evidence="12">
        <text>an acyl-CoA + malonyl-CoA + H(+) = a 3-oxoacyl-CoA + CO2 + CoA</text>
        <dbReference type="Rhea" id="RHEA:50252"/>
        <dbReference type="ChEBI" id="CHEBI:15378"/>
        <dbReference type="ChEBI" id="CHEBI:16526"/>
        <dbReference type="ChEBI" id="CHEBI:57287"/>
        <dbReference type="ChEBI" id="CHEBI:57384"/>
        <dbReference type="ChEBI" id="CHEBI:58342"/>
        <dbReference type="ChEBI" id="CHEBI:90726"/>
    </reaction>
    <physiologicalReaction direction="left-to-right" evidence="12">
        <dbReference type="Rhea" id="RHEA:50253"/>
    </physiologicalReaction>
</comment>
<dbReference type="STRING" id="215250.A0A316YQA9"/>
<dbReference type="EMBL" id="KZ819636">
    <property type="protein sequence ID" value="PWN91004.1"/>
    <property type="molecule type" value="Genomic_DNA"/>
</dbReference>
<dbReference type="GO" id="GO:0005789">
    <property type="term" value="C:endoplasmic reticulum membrane"/>
    <property type="evidence" value="ECO:0007669"/>
    <property type="project" value="TreeGrafter"/>
</dbReference>
<evidence type="ECO:0000256" key="4">
    <source>
        <dbReference type="ARBA" id="ARBA00022679"/>
    </source>
</evidence>
<dbReference type="FunCoup" id="A0A316YQA9">
    <property type="interactions" value="269"/>
</dbReference>
<dbReference type="GO" id="GO:0009922">
    <property type="term" value="F:fatty acid elongase activity"/>
    <property type="evidence" value="ECO:0007669"/>
    <property type="project" value="UniProtKB-EC"/>
</dbReference>
<keyword evidence="10 12" id="KW-0275">Fatty acid biosynthesis</keyword>
<protein>
    <recommendedName>
        <fullName evidence="12">Elongation of fatty acids protein</fullName>
        <ecNumber evidence="12">2.3.1.-</ecNumber>
    </recommendedName>
</protein>
<dbReference type="PROSITE" id="PS01188">
    <property type="entry name" value="ELO"/>
    <property type="match status" value="1"/>
</dbReference>
<keyword evidence="7 12" id="KW-1133">Transmembrane helix</keyword>
<sequence>MPSHSPIYDTSARLLAPLEAYVPVTVLRWTPPVTPLSDALTAGGVIVAYLATIFGLRAVLRAVKAGRTPTDTKSTKGAANPAEAQRKRDPPVIDARVLKYPFLIHNILLSLGSGWLLALILEEVVPIMRRNGPFYSICGEGAWTMRLETFYIINYYFKYWELVDTLFLVLKEKPLAFLHVYHHSATALLCFTQLQGKTSVSWVVIALNLAVHVLMYAYYALTSMGIRVPWKKAVTVSQIVQFVIDLFVVFFASYNYWAFNKWGMQKYTLGSCSGTEYAALSGMGVLSSYLVLFILFYQKTYLQKKGKQAVQAMTGQSQKKANGKSE</sequence>
<evidence type="ECO:0000256" key="12">
    <source>
        <dbReference type="RuleBase" id="RU361115"/>
    </source>
</evidence>
<evidence type="ECO:0000256" key="13">
    <source>
        <dbReference type="SAM" id="MobiDB-lite"/>
    </source>
</evidence>
<proteinExistence type="inferred from homology"/>
<keyword evidence="3 12" id="KW-0444">Lipid biosynthesis</keyword>
<dbReference type="GO" id="GO:0042761">
    <property type="term" value="P:very long-chain fatty acid biosynthetic process"/>
    <property type="evidence" value="ECO:0007669"/>
    <property type="project" value="TreeGrafter"/>
</dbReference>
<keyword evidence="9 12" id="KW-0472">Membrane</keyword>
<comment type="similarity">
    <text evidence="2 12">Belongs to the ELO family.</text>
</comment>
<keyword evidence="4 12" id="KW-0808">Transferase</keyword>
<evidence type="ECO:0000256" key="11">
    <source>
        <dbReference type="ARBA" id="ARBA00047375"/>
    </source>
</evidence>
<gene>
    <name evidence="14" type="ORF">FA10DRAFT_275424</name>
</gene>
<evidence type="ECO:0000256" key="1">
    <source>
        <dbReference type="ARBA" id="ARBA00004141"/>
    </source>
</evidence>
<name>A0A316YQA9_9BASI</name>
<feature type="transmembrane region" description="Helical" evidence="12">
    <location>
        <begin position="102"/>
        <end position="121"/>
    </location>
</feature>
<feature type="transmembrane region" description="Helical" evidence="12">
    <location>
        <begin position="200"/>
        <end position="221"/>
    </location>
</feature>
<dbReference type="Pfam" id="PF01151">
    <property type="entry name" value="ELO"/>
    <property type="match status" value="1"/>
</dbReference>
<dbReference type="AlphaFoldDB" id="A0A316YQA9"/>
<dbReference type="PANTHER" id="PTHR11157">
    <property type="entry name" value="FATTY ACID ACYL TRANSFERASE-RELATED"/>
    <property type="match status" value="1"/>
</dbReference>
<dbReference type="GO" id="GO:0030148">
    <property type="term" value="P:sphingolipid biosynthetic process"/>
    <property type="evidence" value="ECO:0007669"/>
    <property type="project" value="TreeGrafter"/>
</dbReference>
<dbReference type="InParanoid" id="A0A316YQA9"/>
<dbReference type="InterPro" id="IPR002076">
    <property type="entry name" value="ELO_fam"/>
</dbReference>
<dbReference type="OrthoDB" id="434092at2759"/>
<evidence type="ECO:0000313" key="14">
    <source>
        <dbReference type="EMBL" id="PWN91004.1"/>
    </source>
</evidence>
<dbReference type="GO" id="GO:0019367">
    <property type="term" value="P:fatty acid elongation, saturated fatty acid"/>
    <property type="evidence" value="ECO:0007669"/>
    <property type="project" value="TreeGrafter"/>
</dbReference>
<feature type="region of interest" description="Disordered" evidence="13">
    <location>
        <begin position="68"/>
        <end position="87"/>
    </location>
</feature>
<dbReference type="GO" id="GO:0034625">
    <property type="term" value="P:fatty acid elongation, monounsaturated fatty acid"/>
    <property type="evidence" value="ECO:0007669"/>
    <property type="project" value="TreeGrafter"/>
</dbReference>
<dbReference type="PANTHER" id="PTHR11157:SF134">
    <property type="entry name" value="ELONGATION OF FATTY ACIDS PROTEIN 1-RELATED"/>
    <property type="match status" value="1"/>
</dbReference>
<evidence type="ECO:0000256" key="5">
    <source>
        <dbReference type="ARBA" id="ARBA00022692"/>
    </source>
</evidence>
<dbReference type="InterPro" id="IPR030457">
    <property type="entry name" value="ELO_CS"/>
</dbReference>
<feature type="transmembrane region" description="Helical" evidence="12">
    <location>
        <begin position="39"/>
        <end position="60"/>
    </location>
</feature>
<feature type="transmembrane region" description="Helical" evidence="12">
    <location>
        <begin position="277"/>
        <end position="297"/>
    </location>
</feature>
<keyword evidence="8 12" id="KW-0443">Lipid metabolism</keyword>
<evidence type="ECO:0000256" key="7">
    <source>
        <dbReference type="ARBA" id="ARBA00022989"/>
    </source>
</evidence>
<comment type="catalytic activity">
    <reaction evidence="11">
        <text>a very-long-chain acyl-CoA + malonyl-CoA + H(+) = a very-long-chain 3-oxoacyl-CoA + CO2 + CoA</text>
        <dbReference type="Rhea" id="RHEA:32727"/>
        <dbReference type="ChEBI" id="CHEBI:15378"/>
        <dbReference type="ChEBI" id="CHEBI:16526"/>
        <dbReference type="ChEBI" id="CHEBI:57287"/>
        <dbReference type="ChEBI" id="CHEBI:57384"/>
        <dbReference type="ChEBI" id="CHEBI:90725"/>
        <dbReference type="ChEBI" id="CHEBI:90736"/>
        <dbReference type="EC" id="2.3.1.199"/>
    </reaction>
</comment>
<comment type="subcellular location">
    <subcellularLocation>
        <location evidence="1">Membrane</location>
        <topology evidence="1">Multi-pass membrane protein</topology>
    </subcellularLocation>
</comment>
<evidence type="ECO:0000256" key="10">
    <source>
        <dbReference type="ARBA" id="ARBA00023160"/>
    </source>
</evidence>
<evidence type="ECO:0000256" key="6">
    <source>
        <dbReference type="ARBA" id="ARBA00022832"/>
    </source>
</evidence>
<organism evidence="14 15">
    <name type="scientific">Acaromyces ingoldii</name>
    <dbReference type="NCBI Taxonomy" id="215250"/>
    <lineage>
        <taxon>Eukaryota</taxon>
        <taxon>Fungi</taxon>
        <taxon>Dikarya</taxon>
        <taxon>Basidiomycota</taxon>
        <taxon>Ustilaginomycotina</taxon>
        <taxon>Exobasidiomycetes</taxon>
        <taxon>Exobasidiales</taxon>
        <taxon>Cryptobasidiaceae</taxon>
        <taxon>Acaromyces</taxon>
    </lineage>
</organism>
<keyword evidence="6 12" id="KW-0276">Fatty acid metabolism</keyword>
<dbReference type="RefSeq" id="XP_025378202.1">
    <property type="nucleotide sequence ID" value="XM_025523266.1"/>
</dbReference>
<reference evidence="14 15" key="1">
    <citation type="journal article" date="2018" name="Mol. Biol. Evol.">
        <title>Broad Genomic Sampling Reveals a Smut Pathogenic Ancestry of the Fungal Clade Ustilaginomycotina.</title>
        <authorList>
            <person name="Kijpornyongpan T."/>
            <person name="Mondo S.J."/>
            <person name="Barry K."/>
            <person name="Sandor L."/>
            <person name="Lee J."/>
            <person name="Lipzen A."/>
            <person name="Pangilinan J."/>
            <person name="LaButti K."/>
            <person name="Hainaut M."/>
            <person name="Henrissat B."/>
            <person name="Grigoriev I.V."/>
            <person name="Spatafora J.W."/>
            <person name="Aime M.C."/>
        </authorList>
    </citation>
    <scope>NUCLEOTIDE SEQUENCE [LARGE SCALE GENOMIC DNA]</scope>
    <source>
        <strain evidence="14 15">MCA 4198</strain>
    </source>
</reference>
<feature type="transmembrane region" description="Helical" evidence="12">
    <location>
        <begin position="233"/>
        <end position="257"/>
    </location>
</feature>
<keyword evidence="5 12" id="KW-0812">Transmembrane</keyword>
<evidence type="ECO:0000256" key="9">
    <source>
        <dbReference type="ARBA" id="ARBA00023136"/>
    </source>
</evidence>
<dbReference type="EC" id="2.3.1.-" evidence="12"/>
<dbReference type="Proteomes" id="UP000245768">
    <property type="component" value="Unassembled WGS sequence"/>
</dbReference>